<evidence type="ECO:0000256" key="5">
    <source>
        <dbReference type="ARBA" id="ARBA00022676"/>
    </source>
</evidence>
<keyword evidence="11 23" id="KW-0472">Membrane</keyword>
<evidence type="ECO:0000256" key="16">
    <source>
        <dbReference type="ARBA" id="ARBA00038053"/>
    </source>
</evidence>
<keyword evidence="6" id="KW-0808">Transferase</keyword>
<feature type="transmembrane region" description="Helical" evidence="23">
    <location>
        <begin position="393"/>
        <end position="415"/>
    </location>
</feature>
<evidence type="ECO:0000256" key="2">
    <source>
        <dbReference type="ARBA" id="ARBA00004752"/>
    </source>
</evidence>
<evidence type="ECO:0000256" key="8">
    <source>
        <dbReference type="ARBA" id="ARBA00022960"/>
    </source>
</evidence>
<dbReference type="GO" id="GO:0009252">
    <property type="term" value="P:peptidoglycan biosynthetic process"/>
    <property type="evidence" value="ECO:0007669"/>
    <property type="project" value="UniProtKB-KW"/>
</dbReference>
<evidence type="ECO:0000256" key="18">
    <source>
        <dbReference type="ARBA" id="ARBA00041418"/>
    </source>
</evidence>
<comment type="pathway">
    <text evidence="2">Cell wall biogenesis; peptidoglycan biosynthesis.</text>
</comment>
<keyword evidence="3" id="KW-1003">Cell membrane</keyword>
<comment type="subcellular location">
    <subcellularLocation>
        <location evidence="1">Cell membrane</location>
        <topology evidence="1">Multi-pass membrane protein</topology>
    </subcellularLocation>
</comment>
<evidence type="ECO:0000313" key="24">
    <source>
        <dbReference type="EMBL" id="PJJ55093.1"/>
    </source>
</evidence>
<feature type="transmembrane region" description="Helical" evidence="23">
    <location>
        <begin position="127"/>
        <end position="149"/>
    </location>
</feature>
<keyword evidence="7 23" id="KW-0812">Transmembrane</keyword>
<feature type="transmembrane region" description="Helical" evidence="23">
    <location>
        <begin position="241"/>
        <end position="259"/>
    </location>
</feature>
<gene>
    <name evidence="24" type="ORF">CLV54_3432</name>
</gene>
<evidence type="ECO:0000256" key="12">
    <source>
        <dbReference type="ARBA" id="ARBA00023306"/>
    </source>
</evidence>
<comment type="catalytic activity">
    <reaction evidence="20">
        <text>[GlcNAc-(1-&gt;4)-Mur2Ac(oyl-L-Ala-gamma-D-Glu-L-Lys-D-Ala-D-Ala)](n)-di-trans,octa-cis-undecaprenyl diphosphate + beta-D-GlcNAc-(1-&gt;4)-Mur2Ac(oyl-L-Ala-gamma-D-Glu-L-Lys-D-Ala-D-Ala)-di-trans,octa-cis-undecaprenyl diphosphate = [GlcNAc-(1-&gt;4)-Mur2Ac(oyl-L-Ala-gamma-D-Glu-L-Lys-D-Ala-D-Ala)](n+1)-di-trans,octa-cis-undecaprenyl diphosphate + di-trans,octa-cis-undecaprenyl diphosphate + H(+)</text>
        <dbReference type="Rhea" id="RHEA:23708"/>
        <dbReference type="Rhea" id="RHEA-COMP:9602"/>
        <dbReference type="Rhea" id="RHEA-COMP:9603"/>
        <dbReference type="ChEBI" id="CHEBI:15378"/>
        <dbReference type="ChEBI" id="CHEBI:58405"/>
        <dbReference type="ChEBI" id="CHEBI:60033"/>
        <dbReference type="ChEBI" id="CHEBI:78435"/>
        <dbReference type="EC" id="2.4.99.28"/>
    </reaction>
</comment>
<evidence type="ECO:0000256" key="9">
    <source>
        <dbReference type="ARBA" id="ARBA00022984"/>
    </source>
</evidence>
<feature type="transmembrane region" description="Helical" evidence="23">
    <location>
        <begin position="196"/>
        <end position="213"/>
    </location>
</feature>
<keyword evidence="9" id="KW-0573">Peptidoglycan synthesis</keyword>
<dbReference type="Proteomes" id="UP000230161">
    <property type="component" value="Unassembled WGS sequence"/>
</dbReference>
<accession>A0A2M9BAX7</accession>
<reference evidence="24 25" key="1">
    <citation type="submission" date="2017-11" db="EMBL/GenBank/DDBJ databases">
        <title>Genomic Encyclopedia of Archaeal and Bacterial Type Strains, Phase II (KMG-II): From Individual Species to Whole Genera.</title>
        <authorList>
            <person name="Goeker M."/>
        </authorList>
    </citation>
    <scope>NUCLEOTIDE SEQUENCE [LARGE SCALE GENOMIC DNA]</scope>
    <source>
        <strain evidence="24 25">DSM 25625</strain>
    </source>
</reference>
<evidence type="ECO:0000256" key="22">
    <source>
        <dbReference type="SAM" id="MobiDB-lite"/>
    </source>
</evidence>
<evidence type="ECO:0000256" key="10">
    <source>
        <dbReference type="ARBA" id="ARBA00022989"/>
    </source>
</evidence>
<evidence type="ECO:0000256" key="20">
    <source>
        <dbReference type="ARBA" id="ARBA00049902"/>
    </source>
</evidence>
<dbReference type="GO" id="GO:0008955">
    <property type="term" value="F:peptidoglycan glycosyltransferase activity"/>
    <property type="evidence" value="ECO:0007669"/>
    <property type="project" value="UniProtKB-EC"/>
</dbReference>
<evidence type="ECO:0000256" key="17">
    <source>
        <dbReference type="ARBA" id="ARBA00041185"/>
    </source>
</evidence>
<dbReference type="Pfam" id="PF01098">
    <property type="entry name" value="FTSW_RODA_SPOVE"/>
    <property type="match status" value="1"/>
</dbReference>
<dbReference type="InterPro" id="IPR001182">
    <property type="entry name" value="FtsW/RodA"/>
</dbReference>
<keyword evidence="25" id="KW-1185">Reference proteome</keyword>
<keyword evidence="10 23" id="KW-1133">Transmembrane helix</keyword>
<evidence type="ECO:0000256" key="6">
    <source>
        <dbReference type="ARBA" id="ARBA00022679"/>
    </source>
</evidence>
<evidence type="ECO:0000256" key="7">
    <source>
        <dbReference type="ARBA" id="ARBA00022692"/>
    </source>
</evidence>
<dbReference type="GO" id="GO:0051301">
    <property type="term" value="P:cell division"/>
    <property type="evidence" value="ECO:0007669"/>
    <property type="project" value="UniProtKB-KW"/>
</dbReference>
<dbReference type="GO" id="GO:0015648">
    <property type="term" value="F:lipid-linked peptidoglycan transporter activity"/>
    <property type="evidence" value="ECO:0007669"/>
    <property type="project" value="TreeGrafter"/>
</dbReference>
<feature type="transmembrane region" description="Helical" evidence="23">
    <location>
        <begin position="62"/>
        <end position="82"/>
    </location>
</feature>
<evidence type="ECO:0000313" key="25">
    <source>
        <dbReference type="Proteomes" id="UP000230161"/>
    </source>
</evidence>
<dbReference type="OrthoDB" id="9768187at2"/>
<keyword evidence="8" id="KW-0133">Cell shape</keyword>
<dbReference type="GO" id="GO:0071555">
    <property type="term" value="P:cell wall organization"/>
    <property type="evidence" value="ECO:0007669"/>
    <property type="project" value="UniProtKB-KW"/>
</dbReference>
<sequence>MTSPPRSAPTASRLFGRSRGAGAGPSGDDTAATGAGAGTATGTGSSARISLGRLFRAETANYFLLLGTTLFLVALGLVMVLSSSSVDSYLDDDGFFGGFWRQALYAGIGVPLMLVISRFPPTFWKRWALPLLAFGAILQLLVLVTPLGYEIGGNKNWLRIGAFTAQPSEALKVALIVWLGVFLARRIGAPNQTKQILMPIAIVGGGSIALVLAGGDLGTVIIMAGIVVGALFFAGVRLRILALPIVLGAIAAAVVAISSPNRLQRIEAFFSEDCTDYANSCWQIQHGYYAMANGGIFGVGLGNSKAKWSWLPAADNDFIFAIIGEELGLLGAIVVLALFILLAVSFVRIMHAQTEVFPRVVTGGILVWIIGQACVNIGVVLGVIPVLGVPLPLISSGGTALITSLVAIGIVLSFARQPARLPGEVADAATARPRRKRQPTR</sequence>
<feature type="transmembrane region" description="Helical" evidence="23">
    <location>
        <begin position="169"/>
        <end position="184"/>
    </location>
</feature>
<dbReference type="InterPro" id="IPR018365">
    <property type="entry name" value="Cell_cycle_FtsW-rel_CS"/>
</dbReference>
<comment type="similarity">
    <text evidence="16">Belongs to the SEDS family. FtsW subfamily.</text>
</comment>
<evidence type="ECO:0000256" key="23">
    <source>
        <dbReference type="SAM" id="Phobius"/>
    </source>
</evidence>
<evidence type="ECO:0000256" key="19">
    <source>
        <dbReference type="ARBA" id="ARBA00044770"/>
    </source>
</evidence>
<protein>
    <recommendedName>
        <fullName evidence="17">Probable peptidoglycan glycosyltransferase FtsW</fullName>
        <ecNumber evidence="19">2.4.99.28</ecNumber>
    </recommendedName>
    <alternativeName>
        <fullName evidence="18">Cell division protein FtsW</fullName>
    </alternativeName>
    <alternativeName>
        <fullName evidence="15">Cell wall polymerase</fullName>
    </alternativeName>
    <alternativeName>
        <fullName evidence="14">Peptidoglycan polymerase</fullName>
    </alternativeName>
</protein>
<evidence type="ECO:0000256" key="15">
    <source>
        <dbReference type="ARBA" id="ARBA00033270"/>
    </source>
</evidence>
<dbReference type="PANTHER" id="PTHR30474:SF2">
    <property type="entry name" value="PEPTIDOGLYCAN GLYCOSYLTRANSFERASE FTSW-RELATED"/>
    <property type="match status" value="1"/>
</dbReference>
<dbReference type="AlphaFoldDB" id="A0A2M9BAX7"/>
<evidence type="ECO:0000256" key="14">
    <source>
        <dbReference type="ARBA" id="ARBA00032370"/>
    </source>
</evidence>
<dbReference type="GO" id="GO:0032153">
    <property type="term" value="C:cell division site"/>
    <property type="evidence" value="ECO:0007669"/>
    <property type="project" value="TreeGrafter"/>
</dbReference>
<dbReference type="PROSITE" id="PS00428">
    <property type="entry name" value="FTSW_RODA_SPOVE"/>
    <property type="match status" value="1"/>
</dbReference>
<evidence type="ECO:0000256" key="3">
    <source>
        <dbReference type="ARBA" id="ARBA00022475"/>
    </source>
</evidence>
<dbReference type="EMBL" id="PGFB01000008">
    <property type="protein sequence ID" value="PJJ55093.1"/>
    <property type="molecule type" value="Genomic_DNA"/>
</dbReference>
<evidence type="ECO:0000256" key="11">
    <source>
        <dbReference type="ARBA" id="ARBA00023136"/>
    </source>
</evidence>
<evidence type="ECO:0000256" key="21">
    <source>
        <dbReference type="ARBA" id="ARBA00049966"/>
    </source>
</evidence>
<organism evidence="24 25">
    <name type="scientific">Compostimonas suwonensis</name>
    <dbReference type="NCBI Taxonomy" id="1048394"/>
    <lineage>
        <taxon>Bacteria</taxon>
        <taxon>Bacillati</taxon>
        <taxon>Actinomycetota</taxon>
        <taxon>Actinomycetes</taxon>
        <taxon>Micrococcales</taxon>
        <taxon>Microbacteriaceae</taxon>
        <taxon>Compostimonas</taxon>
    </lineage>
</organism>
<evidence type="ECO:0000256" key="1">
    <source>
        <dbReference type="ARBA" id="ARBA00004651"/>
    </source>
</evidence>
<feature type="region of interest" description="Disordered" evidence="22">
    <location>
        <begin position="1"/>
        <end position="45"/>
    </location>
</feature>
<dbReference type="GO" id="GO:0008360">
    <property type="term" value="P:regulation of cell shape"/>
    <property type="evidence" value="ECO:0007669"/>
    <property type="project" value="UniProtKB-KW"/>
</dbReference>
<keyword evidence="13" id="KW-0961">Cell wall biogenesis/degradation</keyword>
<dbReference type="PANTHER" id="PTHR30474">
    <property type="entry name" value="CELL CYCLE PROTEIN"/>
    <property type="match status" value="1"/>
</dbReference>
<evidence type="ECO:0000256" key="13">
    <source>
        <dbReference type="ARBA" id="ARBA00023316"/>
    </source>
</evidence>
<dbReference type="GO" id="GO:0005886">
    <property type="term" value="C:plasma membrane"/>
    <property type="evidence" value="ECO:0007669"/>
    <property type="project" value="UniProtKB-SubCell"/>
</dbReference>
<dbReference type="NCBIfam" id="TIGR02614">
    <property type="entry name" value="ftsW"/>
    <property type="match status" value="1"/>
</dbReference>
<feature type="transmembrane region" description="Helical" evidence="23">
    <location>
        <begin position="365"/>
        <end position="387"/>
    </location>
</feature>
<dbReference type="InterPro" id="IPR013437">
    <property type="entry name" value="FtsW"/>
</dbReference>
<comment type="caution">
    <text evidence="24">The sequence shown here is derived from an EMBL/GenBank/DDBJ whole genome shotgun (WGS) entry which is preliminary data.</text>
</comment>
<feature type="transmembrane region" description="Helical" evidence="23">
    <location>
        <begin position="318"/>
        <end position="344"/>
    </location>
</feature>
<dbReference type="EC" id="2.4.99.28" evidence="19"/>
<evidence type="ECO:0000256" key="4">
    <source>
        <dbReference type="ARBA" id="ARBA00022618"/>
    </source>
</evidence>
<keyword evidence="5" id="KW-0328">Glycosyltransferase</keyword>
<name>A0A2M9BAX7_9MICO</name>
<feature type="transmembrane region" description="Helical" evidence="23">
    <location>
        <begin position="219"/>
        <end position="236"/>
    </location>
</feature>
<dbReference type="RefSeq" id="WP_100346189.1">
    <property type="nucleotide sequence ID" value="NZ_PGFB01000008.1"/>
</dbReference>
<feature type="transmembrane region" description="Helical" evidence="23">
    <location>
        <begin position="102"/>
        <end position="120"/>
    </location>
</feature>
<keyword evidence="12" id="KW-0131">Cell cycle</keyword>
<comment type="function">
    <text evidence="21">Peptidoglycan polymerase that is essential for cell division.</text>
</comment>
<keyword evidence="4 24" id="KW-0132">Cell division</keyword>
<proteinExistence type="inferred from homology"/>